<dbReference type="PRINTS" id="PR00742">
    <property type="entry name" value="GLHYDRLASE35"/>
</dbReference>
<dbReference type="GO" id="GO:0048046">
    <property type="term" value="C:apoplast"/>
    <property type="evidence" value="ECO:0007669"/>
    <property type="project" value="UniProtKB-SubCell"/>
</dbReference>
<protein>
    <recommendedName>
        <fullName evidence="4 11">Beta-galactosidase</fullName>
        <ecNumber evidence="4 11">3.2.1.23</ecNumber>
    </recommendedName>
</protein>
<evidence type="ECO:0000256" key="11">
    <source>
        <dbReference type="RuleBase" id="RU000675"/>
    </source>
</evidence>
<dbReference type="Pfam" id="PF17834">
    <property type="entry name" value="GHD"/>
    <property type="match status" value="1"/>
</dbReference>
<dbReference type="InterPro" id="IPR041392">
    <property type="entry name" value="GHD"/>
</dbReference>
<feature type="signal peptide" evidence="13">
    <location>
        <begin position="1"/>
        <end position="25"/>
    </location>
</feature>
<organism evidence="17 18">
    <name type="scientific">Urochloa decumbens</name>
    <dbReference type="NCBI Taxonomy" id="240449"/>
    <lineage>
        <taxon>Eukaryota</taxon>
        <taxon>Viridiplantae</taxon>
        <taxon>Streptophyta</taxon>
        <taxon>Embryophyta</taxon>
        <taxon>Tracheophyta</taxon>
        <taxon>Spermatophyta</taxon>
        <taxon>Magnoliopsida</taxon>
        <taxon>Liliopsida</taxon>
        <taxon>Poales</taxon>
        <taxon>Poaceae</taxon>
        <taxon>PACMAD clade</taxon>
        <taxon>Panicoideae</taxon>
        <taxon>Panicodae</taxon>
        <taxon>Paniceae</taxon>
        <taxon>Melinidinae</taxon>
        <taxon>Urochloa</taxon>
    </lineage>
</organism>
<feature type="domain" description="Beta-galactosidase galactose-binding" evidence="16">
    <location>
        <begin position="605"/>
        <end position="671"/>
    </location>
</feature>
<evidence type="ECO:0000313" key="18">
    <source>
        <dbReference type="Proteomes" id="UP001497457"/>
    </source>
</evidence>
<dbReference type="EMBL" id="OZ075121">
    <property type="protein sequence ID" value="CAL4900898.1"/>
    <property type="molecule type" value="Genomic_DNA"/>
</dbReference>
<evidence type="ECO:0000256" key="5">
    <source>
        <dbReference type="ARBA" id="ARBA00022523"/>
    </source>
</evidence>
<evidence type="ECO:0000256" key="8">
    <source>
        <dbReference type="ARBA" id="ARBA00022801"/>
    </source>
</evidence>
<gene>
    <name evidence="17" type="ORF">URODEC1_LOCUS8977</name>
</gene>
<dbReference type="InterPro" id="IPR031330">
    <property type="entry name" value="Gly_Hdrlase_35_cat"/>
</dbReference>
<comment type="similarity">
    <text evidence="3 12">Belongs to the glycosyl hydrolase 35 family.</text>
</comment>
<dbReference type="GO" id="GO:0004565">
    <property type="term" value="F:beta-galactosidase activity"/>
    <property type="evidence" value="ECO:0007669"/>
    <property type="project" value="UniProtKB-EC"/>
</dbReference>
<feature type="chain" id="PRO_5044814170" description="Beta-galactosidase" evidence="13">
    <location>
        <begin position="26"/>
        <end position="761"/>
    </location>
</feature>
<evidence type="ECO:0000256" key="4">
    <source>
        <dbReference type="ARBA" id="ARBA00012756"/>
    </source>
</evidence>
<keyword evidence="10 11" id="KW-0326">Glycosidase</keyword>
<name>A0ABC8W1C6_9POAL</name>
<dbReference type="FunFam" id="2.60.120.260:FF:000050">
    <property type="entry name" value="Beta-galactosidase"/>
    <property type="match status" value="1"/>
</dbReference>
<evidence type="ECO:0000256" key="7">
    <source>
        <dbReference type="ARBA" id="ARBA00022729"/>
    </source>
</evidence>
<evidence type="ECO:0000259" key="16">
    <source>
        <dbReference type="Pfam" id="PF21467"/>
    </source>
</evidence>
<evidence type="ECO:0000256" key="6">
    <source>
        <dbReference type="ARBA" id="ARBA00022525"/>
    </source>
</evidence>
<keyword evidence="8 11" id="KW-0378">Hydrolase</keyword>
<evidence type="ECO:0000256" key="10">
    <source>
        <dbReference type="ARBA" id="ARBA00023295"/>
    </source>
</evidence>
<keyword evidence="7 13" id="KW-0732">Signal</keyword>
<dbReference type="Gene3D" id="3.20.20.80">
    <property type="entry name" value="Glycosidases"/>
    <property type="match status" value="1"/>
</dbReference>
<dbReference type="PANTHER" id="PTHR23421">
    <property type="entry name" value="BETA-GALACTOSIDASE RELATED"/>
    <property type="match status" value="1"/>
</dbReference>
<dbReference type="InterPro" id="IPR019801">
    <property type="entry name" value="Glyco_hydro_35_CS"/>
</dbReference>
<accession>A0ABC8W1C6</accession>
<keyword evidence="5" id="KW-0052">Apoplast</keyword>
<evidence type="ECO:0000256" key="3">
    <source>
        <dbReference type="ARBA" id="ARBA00009809"/>
    </source>
</evidence>
<comment type="catalytic activity">
    <reaction evidence="1 11">
        <text>Hydrolysis of terminal non-reducing beta-D-galactose residues in beta-D-galactosides.</text>
        <dbReference type="EC" id="3.2.1.23"/>
    </reaction>
</comment>
<evidence type="ECO:0000256" key="2">
    <source>
        <dbReference type="ARBA" id="ARBA00004271"/>
    </source>
</evidence>
<dbReference type="Gene3D" id="2.60.120.260">
    <property type="entry name" value="Galactose-binding domain-like"/>
    <property type="match status" value="1"/>
</dbReference>
<dbReference type="Pfam" id="PF21467">
    <property type="entry name" value="BetaGal_gal-bd"/>
    <property type="match status" value="1"/>
</dbReference>
<proteinExistence type="inferred from homology"/>
<keyword evidence="6" id="KW-0964">Secreted</keyword>
<sequence length="761" mass="85854">MSRSMAVVAAALAILFLAALHTSAAADFRRGERREVSYDGRALIVDGTRRMLFSGEMHYTRSTPEMWPNIIAKAKEGGLDVIQTYVFWNVHEPVKGQYNFLGRYDLVKFIKEIQAQGLFVSLRIGPFIEAEWKYGGFPFWLHDVPNIAFRSDNEPFKQHMQRFVTHIVNMMKHEGLYYPQGGPIIISQIENEYQMVEPAFGSSGPRYVHWAAAMAVSLQTGVPWMMCKQDDAPDPVINSCNGLTCGETFVGPNSPNKPALWTENWTSRFLTYGSDAQLRSPEDIAFAVALFIARKKGSFVNYYMYHGGTNFGRFASSYVTTSYYDGAPLDEYGLVWQPTWGHLRELHAAIKQSSEPLLFGKYSSFSLGQEKEAHVFETESKCVAFLINFDKSQMPKVVFRHISFQLAPKSISILSDCRTVVYETAKIKAQHGSRTSEVVQSLSETNTWKAFKEPIPFDLKKAMYSTRQLLEQLSATKDETDYLWYTVSHEYRPTGDGQLVLLNVESRAHIVHAFVNSQYVGSVHGSHEQRDNIILKARISLKEGQNTISLLNVMVGSPDSGAHMERKVFGIRKVGLFGERNHIYTQEESHSIEWATMNNTTYHPLTWYKTTFSTPEGNDAVALNLAGMGKGEVWVNGESIGRYWVSFKAPSGNPSQSLYHIPQHFLKPQGNILVLFEEMGGNPEQITVNTVCQVMVKQVCLGKTRELTPAKFGGELCPGAQKSILVVVSWKMILHTNILHRKQYNKLNSLDGEGSRKETTE</sequence>
<dbReference type="InterPro" id="IPR017853">
    <property type="entry name" value="GH"/>
</dbReference>
<keyword evidence="9" id="KW-0325">Glycoprotein</keyword>
<dbReference type="SUPFAM" id="SSF49785">
    <property type="entry name" value="Galactose-binding domain-like"/>
    <property type="match status" value="2"/>
</dbReference>
<feature type="domain" description="Beta-galactosidase beta-sandwich" evidence="15">
    <location>
        <begin position="372"/>
        <end position="427"/>
    </location>
</feature>
<evidence type="ECO:0000256" key="13">
    <source>
        <dbReference type="SAM" id="SignalP"/>
    </source>
</evidence>
<evidence type="ECO:0000256" key="12">
    <source>
        <dbReference type="RuleBase" id="RU003679"/>
    </source>
</evidence>
<evidence type="ECO:0000256" key="9">
    <source>
        <dbReference type="ARBA" id="ARBA00023180"/>
    </source>
</evidence>
<dbReference type="PROSITE" id="PS01182">
    <property type="entry name" value="GLYCOSYL_HYDROL_F35"/>
    <property type="match status" value="1"/>
</dbReference>
<dbReference type="Pfam" id="PF01301">
    <property type="entry name" value="Glyco_hydro_35"/>
    <property type="match status" value="1"/>
</dbReference>
<comment type="subcellular location">
    <subcellularLocation>
        <location evidence="2">Secreted</location>
        <location evidence="2">Extracellular space</location>
        <location evidence="2">Apoplast</location>
    </subcellularLocation>
</comment>
<evidence type="ECO:0000259" key="14">
    <source>
        <dbReference type="Pfam" id="PF01301"/>
    </source>
</evidence>
<evidence type="ECO:0000259" key="15">
    <source>
        <dbReference type="Pfam" id="PF17834"/>
    </source>
</evidence>
<dbReference type="InterPro" id="IPR048913">
    <property type="entry name" value="BetaGal_gal-bd"/>
</dbReference>
<dbReference type="InterPro" id="IPR008979">
    <property type="entry name" value="Galactose-bd-like_sf"/>
</dbReference>
<reference evidence="17" key="1">
    <citation type="submission" date="2024-10" db="EMBL/GenBank/DDBJ databases">
        <authorList>
            <person name="Ryan C."/>
        </authorList>
    </citation>
    <scope>NUCLEOTIDE SEQUENCE [LARGE SCALE GENOMIC DNA]</scope>
</reference>
<keyword evidence="18" id="KW-1185">Reference proteome</keyword>
<dbReference type="AlphaFoldDB" id="A0ABC8W1C6"/>
<dbReference type="SUPFAM" id="SSF51445">
    <property type="entry name" value="(Trans)glycosidases"/>
    <property type="match status" value="1"/>
</dbReference>
<feature type="domain" description="Glycoside hydrolase 35 catalytic" evidence="14">
    <location>
        <begin position="43"/>
        <end position="349"/>
    </location>
</feature>
<evidence type="ECO:0000256" key="1">
    <source>
        <dbReference type="ARBA" id="ARBA00001412"/>
    </source>
</evidence>
<dbReference type="Proteomes" id="UP001497457">
    <property type="component" value="Chromosome 11b"/>
</dbReference>
<dbReference type="EC" id="3.2.1.23" evidence="4 11"/>
<dbReference type="FunFam" id="3.20.20.80:FF:000098">
    <property type="entry name" value="Beta-galactosidase"/>
    <property type="match status" value="1"/>
</dbReference>
<evidence type="ECO:0000313" key="17">
    <source>
        <dbReference type="EMBL" id="CAL4900898.1"/>
    </source>
</evidence>
<dbReference type="InterPro" id="IPR001944">
    <property type="entry name" value="Glycoside_Hdrlase_35"/>
</dbReference>